<proteinExistence type="inferred from homology"/>
<dbReference type="SUPFAM" id="SSF111038">
    <property type="entry name" value="YjbQ-like"/>
    <property type="match status" value="1"/>
</dbReference>
<evidence type="ECO:0000313" key="3">
    <source>
        <dbReference type="Proteomes" id="UP001360560"/>
    </source>
</evidence>
<dbReference type="EMBL" id="BTFZ01000004">
    <property type="protein sequence ID" value="GMM35164.1"/>
    <property type="molecule type" value="Genomic_DNA"/>
</dbReference>
<protein>
    <recommendedName>
        <fullName evidence="4">Secondary thiamine-phosphate synthase enzyme</fullName>
    </recommendedName>
</protein>
<accession>A0AAV5QKM2</accession>
<dbReference type="PIRSF" id="PIRSF004681">
    <property type="entry name" value="UCP004681"/>
    <property type="match status" value="1"/>
</dbReference>
<dbReference type="PANTHER" id="PTHR30615:SF8">
    <property type="entry name" value="UPF0047 PROTEIN C4A8.02C"/>
    <property type="match status" value="1"/>
</dbReference>
<dbReference type="InterPro" id="IPR001602">
    <property type="entry name" value="UPF0047_YjbQ-like"/>
</dbReference>
<reference evidence="2 3" key="1">
    <citation type="journal article" date="2023" name="Elife">
        <title>Identification of key yeast species and microbe-microbe interactions impacting larval growth of Drosophila in the wild.</title>
        <authorList>
            <person name="Mure A."/>
            <person name="Sugiura Y."/>
            <person name="Maeda R."/>
            <person name="Honda K."/>
            <person name="Sakurai N."/>
            <person name="Takahashi Y."/>
            <person name="Watada M."/>
            <person name="Katoh T."/>
            <person name="Gotoh A."/>
            <person name="Gotoh Y."/>
            <person name="Taniguchi I."/>
            <person name="Nakamura K."/>
            <person name="Hayashi T."/>
            <person name="Katayama T."/>
            <person name="Uemura T."/>
            <person name="Hattori Y."/>
        </authorList>
    </citation>
    <scope>NUCLEOTIDE SEQUENCE [LARGE SCALE GENOMIC DNA]</scope>
    <source>
        <strain evidence="2 3">SC-9</strain>
    </source>
</reference>
<dbReference type="RefSeq" id="XP_064852164.1">
    <property type="nucleotide sequence ID" value="XM_064996092.1"/>
</dbReference>
<dbReference type="AlphaFoldDB" id="A0AAV5QKM2"/>
<organism evidence="2 3">
    <name type="scientific">Saccharomycopsis crataegensis</name>
    <dbReference type="NCBI Taxonomy" id="43959"/>
    <lineage>
        <taxon>Eukaryota</taxon>
        <taxon>Fungi</taxon>
        <taxon>Dikarya</taxon>
        <taxon>Ascomycota</taxon>
        <taxon>Saccharomycotina</taxon>
        <taxon>Saccharomycetes</taxon>
        <taxon>Saccharomycopsidaceae</taxon>
        <taxon>Saccharomycopsis</taxon>
    </lineage>
</organism>
<name>A0AAV5QKM2_9ASCO</name>
<comment type="caution">
    <text evidence="2">The sequence shown here is derived from an EMBL/GenBank/DDBJ whole genome shotgun (WGS) entry which is preliminary data.</text>
</comment>
<dbReference type="PANTHER" id="PTHR30615">
    <property type="entry name" value="UNCHARACTERIZED PROTEIN YJBQ-RELATED"/>
    <property type="match status" value="1"/>
</dbReference>
<dbReference type="InterPro" id="IPR035917">
    <property type="entry name" value="YjbQ-like_sf"/>
</dbReference>
<comment type="similarity">
    <text evidence="1">Belongs to the UPF0047 family.</text>
</comment>
<dbReference type="Gene3D" id="2.60.120.460">
    <property type="entry name" value="YjbQ-like"/>
    <property type="match status" value="1"/>
</dbReference>
<sequence length="145" mass="16451">MATVWAQKEFTLSRREKGVYLITNEVLQQINKDLSQVQIGTVNLFVKHTSAGITLNENFDPDVRTDMNNVLDHIVPYNQPYYLHVDEGPDDLPGHIKTSLIGPSVTIPIKNGHLNVGTWQGIYLCEFREYMHSRTIVATITGQKK</sequence>
<dbReference type="PROSITE" id="PS01314">
    <property type="entry name" value="UPF0047"/>
    <property type="match status" value="1"/>
</dbReference>
<dbReference type="GeneID" id="90073143"/>
<evidence type="ECO:0000256" key="1">
    <source>
        <dbReference type="ARBA" id="ARBA00005534"/>
    </source>
</evidence>
<dbReference type="NCBIfam" id="TIGR00149">
    <property type="entry name" value="TIGR00149_YjbQ"/>
    <property type="match status" value="1"/>
</dbReference>
<evidence type="ECO:0008006" key="4">
    <source>
        <dbReference type="Google" id="ProtNLM"/>
    </source>
</evidence>
<dbReference type="Pfam" id="PF01894">
    <property type="entry name" value="YjbQ"/>
    <property type="match status" value="1"/>
</dbReference>
<gene>
    <name evidence="2" type="ORF">DASC09_024890</name>
</gene>
<dbReference type="Proteomes" id="UP001360560">
    <property type="component" value="Unassembled WGS sequence"/>
</dbReference>
<keyword evidence="3" id="KW-1185">Reference proteome</keyword>
<evidence type="ECO:0000313" key="2">
    <source>
        <dbReference type="EMBL" id="GMM35164.1"/>
    </source>
</evidence>